<keyword evidence="1" id="KW-1133">Transmembrane helix</keyword>
<sequence length="319" mass="35691">MAYLLPIVLCCVSQVVMFAFNALSTTQIGGLFLNNTGDISDIWYSNITPSGATFSIWGIIYAWQVLFIGYALSTICRKGVDDNLYISPGVLPPALFYVYAFNNCLNIAWLFLWDRTVLSTDYLIAALVVISLTPFSLYICVGITCYTVEKYHVILEQNSLMREIWLIRFLVQNAFAIYATWTTIATILNLGAVMTYVGGVDMETTSLTQLGILSAEILAWFLLDLFALDRYTRYLFTPHFVLVWAFTGSFMENYAKGEGEPHATFIATLLGLSAFALFTKIVVMTYRGIKHPLYKNSVILPTLEHGSNANPGCDPEHSK</sequence>
<dbReference type="EnsemblMetazoa" id="CapteT226481">
    <property type="protein sequence ID" value="CapteP226481"/>
    <property type="gene ID" value="CapteG226481"/>
</dbReference>
<dbReference type="OMA" id="VAIYATW"/>
<keyword evidence="1" id="KW-0472">Membrane</keyword>
<proteinExistence type="predicted"/>
<dbReference type="PANTHER" id="PTHR33802:SF1">
    <property type="entry name" value="XK-RELATED PROTEIN"/>
    <property type="match status" value="1"/>
</dbReference>
<name>R7TLA2_CAPTE</name>
<accession>R7TLA2</accession>
<dbReference type="EMBL" id="KB310177">
    <property type="protein sequence ID" value="ELT92301.1"/>
    <property type="molecule type" value="Genomic_DNA"/>
</dbReference>
<feature type="transmembrane region" description="Helical" evidence="1">
    <location>
        <begin position="54"/>
        <end position="73"/>
    </location>
</feature>
<feature type="transmembrane region" description="Helical" evidence="1">
    <location>
        <begin position="169"/>
        <end position="194"/>
    </location>
</feature>
<dbReference type="HOGENOM" id="CLU_076617_0_0_1"/>
<feature type="transmembrane region" description="Helical" evidence="1">
    <location>
        <begin position="234"/>
        <end position="251"/>
    </location>
</feature>
<dbReference type="EMBL" id="AMQN01013377">
    <property type="status" value="NOT_ANNOTATED_CDS"/>
    <property type="molecule type" value="Genomic_DNA"/>
</dbReference>
<reference evidence="3" key="3">
    <citation type="submission" date="2015-06" db="UniProtKB">
        <authorList>
            <consortium name="EnsemblMetazoa"/>
        </authorList>
    </citation>
    <scope>IDENTIFICATION</scope>
</reference>
<organism evidence="2">
    <name type="scientific">Capitella teleta</name>
    <name type="common">Polychaete worm</name>
    <dbReference type="NCBI Taxonomy" id="283909"/>
    <lineage>
        <taxon>Eukaryota</taxon>
        <taxon>Metazoa</taxon>
        <taxon>Spiralia</taxon>
        <taxon>Lophotrochozoa</taxon>
        <taxon>Annelida</taxon>
        <taxon>Polychaeta</taxon>
        <taxon>Sedentaria</taxon>
        <taxon>Scolecida</taxon>
        <taxon>Capitellidae</taxon>
        <taxon>Capitella</taxon>
    </lineage>
</organism>
<protein>
    <submittedName>
        <fullName evidence="2 3">Uncharacterized protein</fullName>
    </submittedName>
</protein>
<feature type="transmembrane region" description="Helical" evidence="1">
    <location>
        <begin position="124"/>
        <end position="148"/>
    </location>
</feature>
<dbReference type="OrthoDB" id="5586934at2759"/>
<evidence type="ECO:0000313" key="4">
    <source>
        <dbReference type="Proteomes" id="UP000014760"/>
    </source>
</evidence>
<feature type="transmembrane region" description="Helical" evidence="1">
    <location>
        <begin position="263"/>
        <end position="283"/>
    </location>
</feature>
<evidence type="ECO:0000256" key="1">
    <source>
        <dbReference type="SAM" id="Phobius"/>
    </source>
</evidence>
<reference evidence="4" key="1">
    <citation type="submission" date="2012-12" db="EMBL/GenBank/DDBJ databases">
        <authorList>
            <person name="Hellsten U."/>
            <person name="Grimwood J."/>
            <person name="Chapman J.A."/>
            <person name="Shapiro H."/>
            <person name="Aerts A."/>
            <person name="Otillar R.P."/>
            <person name="Terry A.Y."/>
            <person name="Boore J.L."/>
            <person name="Simakov O."/>
            <person name="Marletaz F."/>
            <person name="Cho S.-J."/>
            <person name="Edsinger-Gonzales E."/>
            <person name="Havlak P."/>
            <person name="Kuo D.-H."/>
            <person name="Larsson T."/>
            <person name="Lv J."/>
            <person name="Arendt D."/>
            <person name="Savage R."/>
            <person name="Osoegawa K."/>
            <person name="de Jong P."/>
            <person name="Lindberg D.R."/>
            <person name="Seaver E.C."/>
            <person name="Weisblat D.A."/>
            <person name="Putnam N.H."/>
            <person name="Grigoriev I.V."/>
            <person name="Rokhsar D.S."/>
        </authorList>
    </citation>
    <scope>NUCLEOTIDE SEQUENCE</scope>
    <source>
        <strain evidence="4">I ESC-2004</strain>
    </source>
</reference>
<dbReference type="PANTHER" id="PTHR33802">
    <property type="entry name" value="SI:CH211-161H7.5-RELATED"/>
    <property type="match status" value="1"/>
</dbReference>
<keyword evidence="4" id="KW-1185">Reference proteome</keyword>
<keyword evidence="1" id="KW-0812">Transmembrane</keyword>
<evidence type="ECO:0000313" key="3">
    <source>
        <dbReference type="EnsemblMetazoa" id="CapteP226481"/>
    </source>
</evidence>
<dbReference type="AlphaFoldDB" id="R7TLA2"/>
<evidence type="ECO:0000313" key="2">
    <source>
        <dbReference type="EMBL" id="ELT92301.1"/>
    </source>
</evidence>
<gene>
    <name evidence="2" type="ORF">CAPTEDRAFT_226481</name>
</gene>
<dbReference type="Proteomes" id="UP000014760">
    <property type="component" value="Unassembled WGS sequence"/>
</dbReference>
<reference evidence="2 4" key="2">
    <citation type="journal article" date="2013" name="Nature">
        <title>Insights into bilaterian evolution from three spiralian genomes.</title>
        <authorList>
            <person name="Simakov O."/>
            <person name="Marletaz F."/>
            <person name="Cho S.J."/>
            <person name="Edsinger-Gonzales E."/>
            <person name="Havlak P."/>
            <person name="Hellsten U."/>
            <person name="Kuo D.H."/>
            <person name="Larsson T."/>
            <person name="Lv J."/>
            <person name="Arendt D."/>
            <person name="Savage R."/>
            <person name="Osoegawa K."/>
            <person name="de Jong P."/>
            <person name="Grimwood J."/>
            <person name="Chapman J.A."/>
            <person name="Shapiro H."/>
            <person name="Aerts A."/>
            <person name="Otillar R.P."/>
            <person name="Terry A.Y."/>
            <person name="Boore J.L."/>
            <person name="Grigoriev I.V."/>
            <person name="Lindberg D.R."/>
            <person name="Seaver E.C."/>
            <person name="Weisblat D.A."/>
            <person name="Putnam N.H."/>
            <person name="Rokhsar D.S."/>
        </authorList>
    </citation>
    <scope>NUCLEOTIDE SEQUENCE</scope>
    <source>
        <strain evidence="2 4">I ESC-2004</strain>
    </source>
</reference>
<feature type="transmembrane region" description="Helical" evidence="1">
    <location>
        <begin position="206"/>
        <end position="227"/>
    </location>
</feature>
<feature type="transmembrane region" description="Helical" evidence="1">
    <location>
        <begin position="94"/>
        <end position="112"/>
    </location>
</feature>